<dbReference type="EMBL" id="CAXAMN010001102">
    <property type="protein sequence ID" value="CAK8992239.1"/>
    <property type="molecule type" value="Genomic_DNA"/>
</dbReference>
<dbReference type="Proteomes" id="UP001642484">
    <property type="component" value="Unassembled WGS sequence"/>
</dbReference>
<evidence type="ECO:0000313" key="2">
    <source>
        <dbReference type="Proteomes" id="UP001642484"/>
    </source>
</evidence>
<gene>
    <name evidence="1" type="ORF">CCMP2556_LOCUS2786</name>
</gene>
<keyword evidence="2" id="KW-1185">Reference proteome</keyword>
<comment type="caution">
    <text evidence="1">The sequence shown here is derived from an EMBL/GenBank/DDBJ whole genome shotgun (WGS) entry which is preliminary data.</text>
</comment>
<sequence>MFRPWWRKVQENAVPLLASGMVSGSGMAVVFNATEEYRMARAIQKGRFRPEKPKSFEERFQNFDLPTIHRGLGTEGMVALIGLKATGKSTTLQQVLWEADNPFYMKVSHDDAHRAIHNQLRKGIWTLPWFMDGFRMDWEKGHEDVVTEVFKMVLEQTQKPVRLGFDIVDEPKHGIDAPLFKKAVETSTKHDVQFLTNFDAKLFVKRVKYLCADRHVSSALFATSEGLQMLSVQEPRLRKMLGRELPLPKAKEYVKSMGVEGIPDEMLTCIPRTFETLRELAATPDKQVFCDKEMKKLVVAVKESNAEAFKDAKGLYHKALHGPIDIDDIRATMSGTATLAGEPKEVFIKHMVKTNIFTPRDDGLYELQFDCQHKAVKKVFDSGSCFTPTTYRPRTVD</sequence>
<reference evidence="1 2" key="1">
    <citation type="submission" date="2024-02" db="EMBL/GenBank/DDBJ databases">
        <authorList>
            <person name="Chen Y."/>
            <person name="Shah S."/>
            <person name="Dougan E. K."/>
            <person name="Thang M."/>
            <person name="Chan C."/>
        </authorList>
    </citation>
    <scope>NUCLEOTIDE SEQUENCE [LARGE SCALE GENOMIC DNA]</scope>
</reference>
<organism evidence="1 2">
    <name type="scientific">Durusdinium trenchii</name>
    <dbReference type="NCBI Taxonomy" id="1381693"/>
    <lineage>
        <taxon>Eukaryota</taxon>
        <taxon>Sar</taxon>
        <taxon>Alveolata</taxon>
        <taxon>Dinophyceae</taxon>
        <taxon>Suessiales</taxon>
        <taxon>Symbiodiniaceae</taxon>
        <taxon>Durusdinium</taxon>
    </lineage>
</organism>
<protein>
    <submittedName>
        <fullName evidence="1">Uncharacterized protein</fullName>
    </submittedName>
</protein>
<accession>A0ABP0HSV2</accession>
<name>A0ABP0HSV2_9DINO</name>
<proteinExistence type="predicted"/>
<evidence type="ECO:0000313" key="1">
    <source>
        <dbReference type="EMBL" id="CAK8992239.1"/>
    </source>
</evidence>